<gene>
    <name evidence="1" type="ORF">BG011_006003</name>
</gene>
<dbReference type="EMBL" id="JAAAJA010000422">
    <property type="protein sequence ID" value="KAG0254059.1"/>
    <property type="molecule type" value="Genomic_DNA"/>
</dbReference>
<dbReference type="OrthoDB" id="10584160at2759"/>
<organism evidence="1 2">
    <name type="scientific">Mortierella polycephala</name>
    <dbReference type="NCBI Taxonomy" id="41804"/>
    <lineage>
        <taxon>Eukaryota</taxon>
        <taxon>Fungi</taxon>
        <taxon>Fungi incertae sedis</taxon>
        <taxon>Mucoromycota</taxon>
        <taxon>Mortierellomycotina</taxon>
        <taxon>Mortierellomycetes</taxon>
        <taxon>Mortierellales</taxon>
        <taxon>Mortierellaceae</taxon>
        <taxon>Mortierella</taxon>
    </lineage>
</organism>
<keyword evidence="2" id="KW-1185">Reference proteome</keyword>
<dbReference type="AlphaFoldDB" id="A0A9P6PWB4"/>
<comment type="caution">
    <text evidence="1">The sequence shown here is derived from an EMBL/GenBank/DDBJ whole genome shotgun (WGS) entry which is preliminary data.</text>
</comment>
<sequence>MEHATILPVATTATAAFETSTISIQQQQAYSSAYPMAKSPLQGNKRSFTPEFSQHTPSAFMILQVKKYREAAILISQAGQDDDDAGLTLEDRVVQKFNRYYELKECFGTDKSNEVNEMVEAGIIDELQDLVLKEEDDPWKNSEVDVALMDTSREEDDRGARSQDMSWILTRTNAHQKRSRSNGWQERGLDPKEKLLQIIQMTEHQELEEMELRLEQHKADWKWEKERNRSRQAIDQMRACEESRLRILEAELIVQQKKTRRAEIIAQTEEKQLRQLESSLALRILETIKPQNRNQDPEIDS</sequence>
<protein>
    <submittedName>
        <fullName evidence="1">Uncharacterized protein</fullName>
    </submittedName>
</protein>
<reference evidence="1" key="1">
    <citation type="journal article" date="2020" name="Fungal Divers.">
        <title>Resolving the Mortierellaceae phylogeny through synthesis of multi-gene phylogenetics and phylogenomics.</title>
        <authorList>
            <person name="Vandepol N."/>
            <person name="Liber J."/>
            <person name="Desiro A."/>
            <person name="Na H."/>
            <person name="Kennedy M."/>
            <person name="Barry K."/>
            <person name="Grigoriev I.V."/>
            <person name="Miller A.N."/>
            <person name="O'Donnell K."/>
            <person name="Stajich J.E."/>
            <person name="Bonito G."/>
        </authorList>
    </citation>
    <scope>NUCLEOTIDE SEQUENCE</scope>
    <source>
        <strain evidence="1">KOD948</strain>
    </source>
</reference>
<evidence type="ECO:0000313" key="1">
    <source>
        <dbReference type="EMBL" id="KAG0254059.1"/>
    </source>
</evidence>
<proteinExistence type="predicted"/>
<accession>A0A9P6PWB4</accession>
<name>A0A9P6PWB4_9FUNG</name>
<evidence type="ECO:0000313" key="2">
    <source>
        <dbReference type="Proteomes" id="UP000726737"/>
    </source>
</evidence>
<dbReference type="Proteomes" id="UP000726737">
    <property type="component" value="Unassembled WGS sequence"/>
</dbReference>